<accession>A0A1X7F141</accession>
<feature type="compositionally biased region" description="Basic residues" evidence="1">
    <location>
        <begin position="341"/>
        <end position="361"/>
    </location>
</feature>
<organism evidence="2 3">
    <name type="scientific">Azospirillum oryzae</name>
    <dbReference type="NCBI Taxonomy" id="286727"/>
    <lineage>
        <taxon>Bacteria</taxon>
        <taxon>Pseudomonadati</taxon>
        <taxon>Pseudomonadota</taxon>
        <taxon>Alphaproteobacteria</taxon>
        <taxon>Rhodospirillales</taxon>
        <taxon>Azospirillaceae</taxon>
        <taxon>Azospirillum</taxon>
    </lineage>
</organism>
<feature type="compositionally biased region" description="Polar residues" evidence="1">
    <location>
        <begin position="193"/>
        <end position="210"/>
    </location>
</feature>
<feature type="region of interest" description="Disordered" evidence="1">
    <location>
        <begin position="389"/>
        <end position="408"/>
    </location>
</feature>
<sequence length="500" mass="53767">MTAPLWISGPPTPAFGGASAGRLPTARTPPRGTQPRKGAQGTVACGRDPDIEPIGAVLREQGREGLGQVRRPNEVRSGGGETGHESRFLRLELLGRLGQQLCAAPARRQLPSGGDRRLRNGRSDGLTGRVAGVLSARPAEEGLNAGGAALLLQFLMKLSGAVTSLPPTTFQVCLKLSRTVRPWGRTWSGAPSAASQSVRRSGGSSPTPGQSAWAAPLDRADAGFPQCAPRGGAGWPAGSAPALSRKPPARLVVRPFRPSQRPCGPRAGSRGDADWPPSAERRQGCTTDATGHRPAAPVERPAGCRRRRRRPDRRRPPQRRDGGVAARPHCPPSGPGSRSSTRLRSKSTRMVPQRRPRRHAHSFTPTTRGGGYAAVGVARIRRSSVSPLTGMPRRRARCDPGSPLAARPMSRCARTRRGVRRALGRATSGRRSVKIRCRHVMTGQRNRRVVCPARADQRDGASRCCEHERTCGRTTGKRTCLPLACRREQCDPPLEETEKW</sequence>
<evidence type="ECO:0000313" key="2">
    <source>
        <dbReference type="EMBL" id="SMF44071.1"/>
    </source>
</evidence>
<feature type="region of interest" description="Disordered" evidence="1">
    <location>
        <begin position="107"/>
        <end position="127"/>
    </location>
</feature>
<feature type="compositionally biased region" description="Basic and acidic residues" evidence="1">
    <location>
        <begin position="269"/>
        <end position="283"/>
    </location>
</feature>
<gene>
    <name evidence="2" type="ORF">SAMN02982917_2276</name>
</gene>
<feature type="region of interest" description="Disordered" evidence="1">
    <location>
        <begin position="1"/>
        <end position="50"/>
    </location>
</feature>
<evidence type="ECO:0000313" key="3">
    <source>
        <dbReference type="Proteomes" id="UP000192936"/>
    </source>
</evidence>
<reference evidence="2 3" key="1">
    <citation type="submission" date="2017-04" db="EMBL/GenBank/DDBJ databases">
        <authorList>
            <person name="Afonso C.L."/>
            <person name="Miller P.J."/>
            <person name="Scott M.A."/>
            <person name="Spackman E."/>
            <person name="Goraichik I."/>
            <person name="Dimitrov K.M."/>
            <person name="Suarez D.L."/>
            <person name="Swayne D.E."/>
        </authorList>
    </citation>
    <scope>NUCLEOTIDE SEQUENCE [LARGE SCALE GENOMIC DNA]</scope>
    <source>
        <strain evidence="2 3">A2P</strain>
    </source>
</reference>
<dbReference type="EMBL" id="FXAK01000004">
    <property type="protein sequence ID" value="SMF44071.1"/>
    <property type="molecule type" value="Genomic_DNA"/>
</dbReference>
<name>A0A1X7F141_9PROT</name>
<dbReference type="AlphaFoldDB" id="A0A1X7F141"/>
<proteinExistence type="predicted"/>
<protein>
    <submittedName>
        <fullName evidence="2">Uncharacterized protein</fullName>
    </submittedName>
</protein>
<dbReference type="Proteomes" id="UP000192936">
    <property type="component" value="Unassembled WGS sequence"/>
</dbReference>
<feature type="compositionally biased region" description="Basic residues" evidence="1">
    <location>
        <begin position="303"/>
        <end position="313"/>
    </location>
</feature>
<feature type="region of interest" description="Disordered" evidence="1">
    <location>
        <begin position="185"/>
        <end position="371"/>
    </location>
</feature>
<evidence type="ECO:0000256" key="1">
    <source>
        <dbReference type="SAM" id="MobiDB-lite"/>
    </source>
</evidence>